<sequence length="158" mass="18832">MEEEHQDGIEENEAMKMEEVIFDEKILEEVSRDFEQEKEKELENENKKLHQELELLKEKNETLKKKVQELSDINKKFEKKIVKVEGEMKAISLDLIDLAKLTEEFEEEYGRKTMRLLMEVEKKSNALGEVKEAFKKKEEALCWNLGLQIAHRKVLNFF</sequence>
<name>A0AAD9ZRW3_9ROSI</name>
<dbReference type="AlphaFoldDB" id="A0AAD9ZRW3"/>
<feature type="coiled-coil region" evidence="1">
    <location>
        <begin position="32"/>
        <end position="87"/>
    </location>
</feature>
<evidence type="ECO:0000313" key="3">
    <source>
        <dbReference type="Proteomes" id="UP001281410"/>
    </source>
</evidence>
<gene>
    <name evidence="2" type="ORF">Dsin_028830</name>
</gene>
<proteinExistence type="predicted"/>
<accession>A0AAD9ZRW3</accession>
<comment type="caution">
    <text evidence="2">The sequence shown here is derived from an EMBL/GenBank/DDBJ whole genome shotgun (WGS) entry which is preliminary data.</text>
</comment>
<reference evidence="2" key="1">
    <citation type="journal article" date="2023" name="Plant J.">
        <title>Genome sequences and population genomics provide insights into the demographic history, inbreeding, and mutation load of two 'living fossil' tree species of Dipteronia.</title>
        <authorList>
            <person name="Feng Y."/>
            <person name="Comes H.P."/>
            <person name="Chen J."/>
            <person name="Zhu S."/>
            <person name="Lu R."/>
            <person name="Zhang X."/>
            <person name="Li P."/>
            <person name="Qiu J."/>
            <person name="Olsen K.M."/>
            <person name="Qiu Y."/>
        </authorList>
    </citation>
    <scope>NUCLEOTIDE SEQUENCE</scope>
    <source>
        <strain evidence="2">NBL</strain>
    </source>
</reference>
<organism evidence="2 3">
    <name type="scientific">Dipteronia sinensis</name>
    <dbReference type="NCBI Taxonomy" id="43782"/>
    <lineage>
        <taxon>Eukaryota</taxon>
        <taxon>Viridiplantae</taxon>
        <taxon>Streptophyta</taxon>
        <taxon>Embryophyta</taxon>
        <taxon>Tracheophyta</taxon>
        <taxon>Spermatophyta</taxon>
        <taxon>Magnoliopsida</taxon>
        <taxon>eudicotyledons</taxon>
        <taxon>Gunneridae</taxon>
        <taxon>Pentapetalae</taxon>
        <taxon>rosids</taxon>
        <taxon>malvids</taxon>
        <taxon>Sapindales</taxon>
        <taxon>Sapindaceae</taxon>
        <taxon>Hippocastanoideae</taxon>
        <taxon>Acereae</taxon>
        <taxon>Dipteronia</taxon>
    </lineage>
</organism>
<evidence type="ECO:0000256" key="1">
    <source>
        <dbReference type="SAM" id="Coils"/>
    </source>
</evidence>
<keyword evidence="3" id="KW-1185">Reference proteome</keyword>
<protein>
    <submittedName>
        <fullName evidence="2">Uncharacterized protein</fullName>
    </submittedName>
</protein>
<dbReference type="EMBL" id="JANJYJ010000009">
    <property type="protein sequence ID" value="KAK3189269.1"/>
    <property type="molecule type" value="Genomic_DNA"/>
</dbReference>
<dbReference type="Proteomes" id="UP001281410">
    <property type="component" value="Unassembled WGS sequence"/>
</dbReference>
<evidence type="ECO:0000313" key="2">
    <source>
        <dbReference type="EMBL" id="KAK3189269.1"/>
    </source>
</evidence>
<keyword evidence="1" id="KW-0175">Coiled coil</keyword>